<dbReference type="Proteomes" id="UP000435187">
    <property type="component" value="Unassembled WGS sequence"/>
</dbReference>
<feature type="domain" description="RNA polymerase sigma-70 region 2" evidence="5">
    <location>
        <begin position="20"/>
        <end position="86"/>
    </location>
</feature>
<dbReference type="InterPro" id="IPR014284">
    <property type="entry name" value="RNA_pol_sigma-70_dom"/>
</dbReference>
<keyword evidence="3" id="KW-0731">Sigma factor</keyword>
<dbReference type="GO" id="GO:0016987">
    <property type="term" value="F:sigma factor activity"/>
    <property type="evidence" value="ECO:0007669"/>
    <property type="project" value="UniProtKB-KW"/>
</dbReference>
<dbReference type="PANTHER" id="PTHR43133">
    <property type="entry name" value="RNA POLYMERASE ECF-TYPE SIGMA FACTO"/>
    <property type="match status" value="1"/>
</dbReference>
<dbReference type="Pfam" id="PF04542">
    <property type="entry name" value="Sigma70_r2"/>
    <property type="match status" value="1"/>
</dbReference>
<dbReference type="SUPFAM" id="SSF88946">
    <property type="entry name" value="Sigma2 domain of RNA polymerase sigma factors"/>
    <property type="match status" value="1"/>
</dbReference>
<organism evidence="7 8">
    <name type="scientific">Gracilibacillus thailandensis</name>
    <dbReference type="NCBI Taxonomy" id="563735"/>
    <lineage>
        <taxon>Bacteria</taxon>
        <taxon>Bacillati</taxon>
        <taxon>Bacillota</taxon>
        <taxon>Bacilli</taxon>
        <taxon>Bacillales</taxon>
        <taxon>Bacillaceae</taxon>
        <taxon>Gracilibacillus</taxon>
    </lineage>
</organism>
<dbReference type="InterPro" id="IPR039425">
    <property type="entry name" value="RNA_pol_sigma-70-like"/>
</dbReference>
<keyword evidence="8" id="KW-1185">Reference proteome</keyword>
<dbReference type="RefSeq" id="WP_153836569.1">
    <property type="nucleotide sequence ID" value="NZ_JBHUMW010000036.1"/>
</dbReference>
<name>A0A6N7R499_9BACI</name>
<evidence type="ECO:0000313" key="7">
    <source>
        <dbReference type="EMBL" id="MRI68051.1"/>
    </source>
</evidence>
<dbReference type="AlphaFoldDB" id="A0A6N7R499"/>
<feature type="domain" description="RNA polymerase sigma factor 70 region 4 type 2" evidence="6">
    <location>
        <begin position="106"/>
        <end position="157"/>
    </location>
</feature>
<dbReference type="CDD" id="cd06171">
    <property type="entry name" value="Sigma70_r4"/>
    <property type="match status" value="1"/>
</dbReference>
<evidence type="ECO:0000313" key="8">
    <source>
        <dbReference type="Proteomes" id="UP000435187"/>
    </source>
</evidence>
<evidence type="ECO:0000256" key="4">
    <source>
        <dbReference type="ARBA" id="ARBA00023163"/>
    </source>
</evidence>
<accession>A0A6N7R499</accession>
<dbReference type="GO" id="GO:0003677">
    <property type="term" value="F:DNA binding"/>
    <property type="evidence" value="ECO:0007669"/>
    <property type="project" value="InterPro"/>
</dbReference>
<dbReference type="SUPFAM" id="SSF88659">
    <property type="entry name" value="Sigma3 and sigma4 domains of RNA polymerase sigma factors"/>
    <property type="match status" value="1"/>
</dbReference>
<evidence type="ECO:0000256" key="3">
    <source>
        <dbReference type="ARBA" id="ARBA00023082"/>
    </source>
</evidence>
<comment type="caution">
    <text evidence="7">The sequence shown here is derived from an EMBL/GenBank/DDBJ whole genome shotgun (WGS) entry which is preliminary data.</text>
</comment>
<comment type="similarity">
    <text evidence="1">Belongs to the sigma-70 factor family. ECF subfamily.</text>
</comment>
<gene>
    <name evidence="7" type="ORF">GH885_17160</name>
</gene>
<dbReference type="PANTHER" id="PTHR43133:SF51">
    <property type="entry name" value="RNA POLYMERASE SIGMA FACTOR"/>
    <property type="match status" value="1"/>
</dbReference>
<sequence>MTDVTKKDFRKNNDAFVYIITTYRADLFRTAMAFLKNKEEALEAIQEVTFRAYKKRKQLRDIRYVKTWLILIMINYCNDVLKKSKRLTDDRMLKHKASVDNSKSIWLEDAIHHLKKADQELIYLKYFHGMTFPELAEQLKIPESTVKTRIYSALEKLKRQLADEGGEL</sequence>
<evidence type="ECO:0000259" key="5">
    <source>
        <dbReference type="Pfam" id="PF04542"/>
    </source>
</evidence>
<dbReference type="InterPro" id="IPR013324">
    <property type="entry name" value="RNA_pol_sigma_r3/r4-like"/>
</dbReference>
<protein>
    <submittedName>
        <fullName evidence="7">Sigma-70 family RNA polymerase sigma factor</fullName>
    </submittedName>
</protein>
<dbReference type="Gene3D" id="1.10.1740.10">
    <property type="match status" value="1"/>
</dbReference>
<evidence type="ECO:0000259" key="6">
    <source>
        <dbReference type="Pfam" id="PF08281"/>
    </source>
</evidence>
<reference evidence="7 8" key="1">
    <citation type="submission" date="2019-10" db="EMBL/GenBank/DDBJ databases">
        <title>Gracilibacillus salitolerans sp. nov., a moderate halophile isolated from a saline soil in northwest China.</title>
        <authorList>
            <person name="Gan L."/>
        </authorList>
    </citation>
    <scope>NUCLEOTIDE SEQUENCE [LARGE SCALE GENOMIC DNA]</scope>
    <source>
        <strain evidence="7 8">TP2-8</strain>
    </source>
</reference>
<dbReference type="InterPro" id="IPR036388">
    <property type="entry name" value="WH-like_DNA-bd_sf"/>
</dbReference>
<dbReference type="InterPro" id="IPR007627">
    <property type="entry name" value="RNA_pol_sigma70_r2"/>
</dbReference>
<keyword evidence="4" id="KW-0804">Transcription</keyword>
<dbReference type="EMBL" id="WJEE01000048">
    <property type="protein sequence ID" value="MRI68051.1"/>
    <property type="molecule type" value="Genomic_DNA"/>
</dbReference>
<dbReference type="InterPro" id="IPR013249">
    <property type="entry name" value="RNA_pol_sigma70_r4_t2"/>
</dbReference>
<dbReference type="Pfam" id="PF08281">
    <property type="entry name" value="Sigma70_r4_2"/>
    <property type="match status" value="1"/>
</dbReference>
<proteinExistence type="inferred from homology"/>
<evidence type="ECO:0000256" key="1">
    <source>
        <dbReference type="ARBA" id="ARBA00010641"/>
    </source>
</evidence>
<dbReference type="InterPro" id="IPR013325">
    <property type="entry name" value="RNA_pol_sigma_r2"/>
</dbReference>
<dbReference type="NCBIfam" id="TIGR02937">
    <property type="entry name" value="sigma70-ECF"/>
    <property type="match status" value="1"/>
</dbReference>
<dbReference type="Gene3D" id="1.10.10.10">
    <property type="entry name" value="Winged helix-like DNA-binding domain superfamily/Winged helix DNA-binding domain"/>
    <property type="match status" value="1"/>
</dbReference>
<keyword evidence="2" id="KW-0805">Transcription regulation</keyword>
<evidence type="ECO:0000256" key="2">
    <source>
        <dbReference type="ARBA" id="ARBA00023015"/>
    </source>
</evidence>
<dbReference type="GO" id="GO:0006352">
    <property type="term" value="P:DNA-templated transcription initiation"/>
    <property type="evidence" value="ECO:0007669"/>
    <property type="project" value="InterPro"/>
</dbReference>